<reference evidence="1" key="1">
    <citation type="journal article" date="2025" name="Int. J. Syst. Evol. Microbiol.">
        <title>Inconstantimicrobium mannanitabidum sp. nov., a novel member of the family Clostridiaceae isolated from anoxic soil under the treatment of reductive soil disinfestation.</title>
        <authorList>
            <person name="Ueki A."/>
            <person name="Tonouchi A."/>
            <person name="Honma S."/>
            <person name="Kaku N."/>
            <person name="Ueki K."/>
        </authorList>
    </citation>
    <scope>NUCLEOTIDE SEQUENCE</scope>
    <source>
        <strain evidence="1">TW13</strain>
    </source>
</reference>
<proteinExistence type="predicted"/>
<name>A0ACB5R911_9CLOT</name>
<evidence type="ECO:0000313" key="1">
    <source>
        <dbReference type="EMBL" id="GKX65509.1"/>
    </source>
</evidence>
<gene>
    <name evidence="1" type="ORF">rsdtw13_07670</name>
</gene>
<organism evidence="1 2">
    <name type="scientific">Inconstantimicrobium mannanitabidum</name>
    <dbReference type="NCBI Taxonomy" id="1604901"/>
    <lineage>
        <taxon>Bacteria</taxon>
        <taxon>Bacillati</taxon>
        <taxon>Bacillota</taxon>
        <taxon>Clostridia</taxon>
        <taxon>Eubacteriales</taxon>
        <taxon>Clostridiaceae</taxon>
        <taxon>Inconstantimicrobium</taxon>
    </lineage>
</organism>
<protein>
    <submittedName>
        <fullName evidence="1">Uncharacterized protein</fullName>
    </submittedName>
</protein>
<evidence type="ECO:0000313" key="2">
    <source>
        <dbReference type="Proteomes" id="UP001058074"/>
    </source>
</evidence>
<sequence>MIGIGIGIVLATSMMLLYKLDRTPTKAEIEEKARSYGMHYSDEDKVFFNKDVNKK</sequence>
<accession>A0ACB5R911</accession>
<dbReference type="Proteomes" id="UP001058074">
    <property type="component" value="Unassembled WGS sequence"/>
</dbReference>
<dbReference type="EMBL" id="BROD01000001">
    <property type="protein sequence ID" value="GKX65509.1"/>
    <property type="molecule type" value="Genomic_DNA"/>
</dbReference>
<keyword evidence="2" id="KW-1185">Reference proteome</keyword>
<comment type="caution">
    <text evidence="1">The sequence shown here is derived from an EMBL/GenBank/DDBJ whole genome shotgun (WGS) entry which is preliminary data.</text>
</comment>